<dbReference type="AlphaFoldDB" id="B4SB29"/>
<reference evidence="1 2" key="1">
    <citation type="submission" date="2008-06" db="EMBL/GenBank/DDBJ databases">
        <title>Complete sequence of Pelodictyon phaeoclathratiforme BU-1.</title>
        <authorList>
            <consortium name="US DOE Joint Genome Institute"/>
            <person name="Lucas S."/>
            <person name="Copeland A."/>
            <person name="Lapidus A."/>
            <person name="Glavina del Rio T."/>
            <person name="Dalin E."/>
            <person name="Tice H."/>
            <person name="Bruce D."/>
            <person name="Goodwin L."/>
            <person name="Pitluck S."/>
            <person name="Schmutz J."/>
            <person name="Larimer F."/>
            <person name="Land M."/>
            <person name="Hauser L."/>
            <person name="Kyrpides N."/>
            <person name="Mikhailova N."/>
            <person name="Liu Z."/>
            <person name="Li T."/>
            <person name="Zhao F."/>
            <person name="Overmann J."/>
            <person name="Bryant D.A."/>
            <person name="Richardson P."/>
        </authorList>
    </citation>
    <scope>NUCLEOTIDE SEQUENCE [LARGE SCALE GENOMIC DNA]</scope>
    <source>
        <strain evidence="2">DSM 5477 / BU-1</strain>
    </source>
</reference>
<dbReference type="STRING" id="324925.Ppha_1742"/>
<dbReference type="RefSeq" id="WP_012508462.1">
    <property type="nucleotide sequence ID" value="NC_011060.1"/>
</dbReference>
<organism evidence="1 2">
    <name type="scientific">Pelodictyon phaeoclathratiforme (strain DSM 5477 / BU-1)</name>
    <dbReference type="NCBI Taxonomy" id="324925"/>
    <lineage>
        <taxon>Bacteria</taxon>
        <taxon>Pseudomonadati</taxon>
        <taxon>Chlorobiota</taxon>
        <taxon>Chlorobiia</taxon>
        <taxon>Chlorobiales</taxon>
        <taxon>Chlorobiaceae</taxon>
        <taxon>Chlorobium/Pelodictyon group</taxon>
        <taxon>Pelodictyon</taxon>
    </lineage>
</organism>
<keyword evidence="2" id="KW-1185">Reference proteome</keyword>
<dbReference type="InterPro" id="IPR007438">
    <property type="entry name" value="DUF488"/>
</dbReference>
<evidence type="ECO:0000313" key="2">
    <source>
        <dbReference type="Proteomes" id="UP000002724"/>
    </source>
</evidence>
<dbReference type="KEGG" id="pph:Ppha_1742"/>
<evidence type="ECO:0008006" key="3">
    <source>
        <dbReference type="Google" id="ProtNLM"/>
    </source>
</evidence>
<protein>
    <recommendedName>
        <fullName evidence="3">DUF488 domain-containing protein</fullName>
    </recommendedName>
</protein>
<dbReference type="HOGENOM" id="CLU_077467_1_0_10"/>
<gene>
    <name evidence="1" type="ordered locus">Ppha_1742</name>
</gene>
<accession>B4SB29</accession>
<dbReference type="eggNOG" id="COG5483">
    <property type="taxonomic scope" value="Bacteria"/>
</dbReference>
<dbReference type="Pfam" id="PF04343">
    <property type="entry name" value="DUF488"/>
    <property type="match status" value="1"/>
</dbReference>
<proteinExistence type="predicted"/>
<sequence length="151" mass="17306">MGHHRIKYVFLGRQLGARSEDPACYEKGRVQYPRLAKTPLFLEGIERIMRGADAYRITLMCAEKDPIECHRALLVSRKLFELGIPVNHILHDGAIQTHEELESRLLSMCNLPDGDMFTSRDEFIAQAYSIQGNRVAYQDEVMAEQKKVLQS</sequence>
<dbReference type="EMBL" id="CP001110">
    <property type="protein sequence ID" value="ACF43975.1"/>
    <property type="molecule type" value="Genomic_DNA"/>
</dbReference>
<evidence type="ECO:0000313" key="1">
    <source>
        <dbReference type="EMBL" id="ACF43975.1"/>
    </source>
</evidence>
<name>B4SB29_PELPB</name>
<dbReference type="OrthoDB" id="9789109at2"/>
<dbReference type="Proteomes" id="UP000002724">
    <property type="component" value="Chromosome"/>
</dbReference>